<dbReference type="AlphaFoldDB" id="A0A5A7R3S2"/>
<keyword evidence="3" id="KW-1185">Reference proteome</keyword>
<organism evidence="2 3">
    <name type="scientific">Striga asiatica</name>
    <name type="common">Asiatic witchweed</name>
    <name type="synonym">Buchnera asiatica</name>
    <dbReference type="NCBI Taxonomy" id="4170"/>
    <lineage>
        <taxon>Eukaryota</taxon>
        <taxon>Viridiplantae</taxon>
        <taxon>Streptophyta</taxon>
        <taxon>Embryophyta</taxon>
        <taxon>Tracheophyta</taxon>
        <taxon>Spermatophyta</taxon>
        <taxon>Magnoliopsida</taxon>
        <taxon>eudicotyledons</taxon>
        <taxon>Gunneridae</taxon>
        <taxon>Pentapetalae</taxon>
        <taxon>asterids</taxon>
        <taxon>lamiids</taxon>
        <taxon>Lamiales</taxon>
        <taxon>Orobanchaceae</taxon>
        <taxon>Buchnereae</taxon>
        <taxon>Striga</taxon>
    </lineage>
</organism>
<dbReference type="Proteomes" id="UP000325081">
    <property type="component" value="Unassembled WGS sequence"/>
</dbReference>
<dbReference type="GO" id="GO:0016787">
    <property type="term" value="F:hydrolase activity"/>
    <property type="evidence" value="ECO:0007669"/>
    <property type="project" value="UniProtKB-KW"/>
</dbReference>
<protein>
    <submittedName>
        <fullName evidence="2">P-loop containing nucleoside triphosphatehydrolases superfamily protein</fullName>
    </submittedName>
</protein>
<comment type="caution">
    <text evidence="2">The sequence shown here is derived from an EMBL/GenBank/DDBJ whole genome shotgun (WGS) entry which is preliminary data.</text>
</comment>
<gene>
    <name evidence="2" type="ORF">STAS_29400</name>
</gene>
<evidence type="ECO:0000313" key="2">
    <source>
        <dbReference type="EMBL" id="GER51980.1"/>
    </source>
</evidence>
<feature type="region of interest" description="Disordered" evidence="1">
    <location>
        <begin position="1"/>
        <end position="30"/>
    </location>
</feature>
<keyword evidence="2" id="KW-0378">Hydrolase</keyword>
<feature type="compositionally biased region" description="Polar residues" evidence="1">
    <location>
        <begin position="17"/>
        <end position="27"/>
    </location>
</feature>
<accession>A0A5A7R3S2</accession>
<evidence type="ECO:0000256" key="1">
    <source>
        <dbReference type="SAM" id="MobiDB-lite"/>
    </source>
</evidence>
<sequence length="182" mass="20430">MAGFGRNRTKKMRWQGGSPSPIQSKRPSPSPAMMLICRRVMEVARLMMKNENGSSKDFVHKPLVGWRCYDIVTVLGYLPKAGDGSHRDCDTPDKPNVYYANDPGKLYIRPSKLSCFQMSGRAERVMVFGRGPAAWLKFSCHDGSLQAGEGSFSGSQKSLDDHGFIVGAECWLRNQRRKLEIR</sequence>
<proteinExistence type="predicted"/>
<dbReference type="EMBL" id="BKCP01010070">
    <property type="protein sequence ID" value="GER51980.1"/>
    <property type="molecule type" value="Genomic_DNA"/>
</dbReference>
<evidence type="ECO:0000313" key="3">
    <source>
        <dbReference type="Proteomes" id="UP000325081"/>
    </source>
</evidence>
<reference evidence="3" key="1">
    <citation type="journal article" date="2019" name="Curr. Biol.">
        <title>Genome Sequence of Striga asiatica Provides Insight into the Evolution of Plant Parasitism.</title>
        <authorList>
            <person name="Yoshida S."/>
            <person name="Kim S."/>
            <person name="Wafula E.K."/>
            <person name="Tanskanen J."/>
            <person name="Kim Y.M."/>
            <person name="Honaas L."/>
            <person name="Yang Z."/>
            <person name="Spallek T."/>
            <person name="Conn C.E."/>
            <person name="Ichihashi Y."/>
            <person name="Cheong K."/>
            <person name="Cui S."/>
            <person name="Der J.P."/>
            <person name="Gundlach H."/>
            <person name="Jiao Y."/>
            <person name="Hori C."/>
            <person name="Ishida J.K."/>
            <person name="Kasahara H."/>
            <person name="Kiba T."/>
            <person name="Kim M.S."/>
            <person name="Koo N."/>
            <person name="Laohavisit A."/>
            <person name="Lee Y.H."/>
            <person name="Lumba S."/>
            <person name="McCourt P."/>
            <person name="Mortimer J.C."/>
            <person name="Mutuku J.M."/>
            <person name="Nomura T."/>
            <person name="Sasaki-Sekimoto Y."/>
            <person name="Seto Y."/>
            <person name="Wang Y."/>
            <person name="Wakatake T."/>
            <person name="Sakakibara H."/>
            <person name="Demura T."/>
            <person name="Yamaguchi S."/>
            <person name="Yoneyama K."/>
            <person name="Manabe R.I."/>
            <person name="Nelson D.C."/>
            <person name="Schulman A.H."/>
            <person name="Timko M.P."/>
            <person name="dePamphilis C.W."/>
            <person name="Choi D."/>
            <person name="Shirasu K."/>
        </authorList>
    </citation>
    <scope>NUCLEOTIDE SEQUENCE [LARGE SCALE GENOMIC DNA]</scope>
    <source>
        <strain evidence="3">cv. UVA1</strain>
    </source>
</reference>
<name>A0A5A7R3S2_STRAF</name>